<evidence type="ECO:0000313" key="6">
    <source>
        <dbReference type="Proteomes" id="UP001354649"/>
    </source>
</evidence>
<dbReference type="RefSeq" id="WP_250846377.1">
    <property type="nucleotide sequence ID" value="NZ_JBIUVS010000005.1"/>
</dbReference>
<dbReference type="AlphaFoldDB" id="A0ABD5JLN3"/>
<comment type="cofactor">
    <cofactor evidence="1">
        <name>pyridoxal 5'-phosphate</name>
        <dbReference type="ChEBI" id="CHEBI:597326"/>
    </cofactor>
</comment>
<evidence type="ECO:0000259" key="4">
    <source>
        <dbReference type="Pfam" id="PF00291"/>
    </source>
</evidence>
<dbReference type="EMBL" id="JAZBJQ010000034">
    <property type="protein sequence ID" value="MEE4588462.1"/>
    <property type="molecule type" value="Genomic_DNA"/>
</dbReference>
<protein>
    <submittedName>
        <fullName evidence="5">PLP-dependent cysteine synthase family protein</fullName>
    </submittedName>
</protein>
<evidence type="ECO:0000256" key="1">
    <source>
        <dbReference type="ARBA" id="ARBA00001933"/>
    </source>
</evidence>
<sequence length="441" mass="46006">MMNHQASVIDSVDSVPSSPAQLLAAGARSAPTPAGLVGDTPVLWVGQPFTVADRGFWAKLEGHNPGGIKDRTALYMVRAARARGQLLPGARIVESTSGTLGLGLALAGVAFGHPVSVVTDPGMEPQVAGLLRAYGAEVHTVTAPHPVGGWQQARRERVAELLATHPDAWCPDQYHNPDNVAAYRPLAYELVAQLGRVDTLVVSVGTGGHSAGIGRVLRSFFPALRVVGVDTCASTIFGQPAGTRLMRGLGSSIYPGNVAYELFDEVHWVAAPEAVWAARALARTRYATGGWSVGAVALVARWVARTSPAEQRIVAVFPDGPHRYVGTVFDDDWCRRHRLLGHVPAEDPQEITRCTETVVTRWTRCERVERPAPGAGDGGGGMAAEDDGRGSAAGDGSCGSAAGDGNRGMAAGDGNRGTASADGSRATAAGDGHRGMARVAR</sequence>
<organism evidence="5 6">
    <name type="scientific">Streptomyces antimycoticus</name>
    <dbReference type="NCBI Taxonomy" id="68175"/>
    <lineage>
        <taxon>Bacteria</taxon>
        <taxon>Bacillati</taxon>
        <taxon>Actinomycetota</taxon>
        <taxon>Actinomycetes</taxon>
        <taxon>Kitasatosporales</taxon>
        <taxon>Streptomycetaceae</taxon>
        <taxon>Streptomyces</taxon>
        <taxon>Streptomyces violaceusniger group</taxon>
    </lineage>
</organism>
<keyword evidence="2" id="KW-0663">Pyridoxal phosphate</keyword>
<dbReference type="InterPro" id="IPR001926">
    <property type="entry name" value="TrpB-like_PALP"/>
</dbReference>
<evidence type="ECO:0000313" key="5">
    <source>
        <dbReference type="EMBL" id="MEE4588462.1"/>
    </source>
</evidence>
<dbReference type="InterPro" id="IPR050214">
    <property type="entry name" value="Cys_Synth/Cystath_Beta-Synth"/>
</dbReference>
<evidence type="ECO:0000256" key="2">
    <source>
        <dbReference type="ARBA" id="ARBA00022898"/>
    </source>
</evidence>
<dbReference type="Proteomes" id="UP001354649">
    <property type="component" value="Unassembled WGS sequence"/>
</dbReference>
<dbReference type="Gene3D" id="3.40.50.1100">
    <property type="match status" value="2"/>
</dbReference>
<dbReference type="SUPFAM" id="SSF53686">
    <property type="entry name" value="Tryptophan synthase beta subunit-like PLP-dependent enzymes"/>
    <property type="match status" value="1"/>
</dbReference>
<dbReference type="GO" id="GO:1901605">
    <property type="term" value="P:alpha-amino acid metabolic process"/>
    <property type="evidence" value="ECO:0007669"/>
    <property type="project" value="UniProtKB-ARBA"/>
</dbReference>
<feature type="domain" description="Tryptophan synthase beta chain-like PALP" evidence="4">
    <location>
        <begin position="36"/>
        <end position="319"/>
    </location>
</feature>
<reference evidence="5 6" key="1">
    <citation type="submission" date="2023-11" db="EMBL/GenBank/DDBJ databases">
        <title>30 novel species of actinomycetes from the DSMZ collection.</title>
        <authorList>
            <person name="Nouioui I."/>
        </authorList>
    </citation>
    <scope>NUCLEOTIDE SEQUENCE [LARGE SCALE GENOMIC DNA]</scope>
    <source>
        <strain evidence="5 6">DSM 41602</strain>
    </source>
</reference>
<dbReference type="Pfam" id="PF00291">
    <property type="entry name" value="PALP"/>
    <property type="match status" value="1"/>
</dbReference>
<evidence type="ECO:0000256" key="3">
    <source>
        <dbReference type="SAM" id="MobiDB-lite"/>
    </source>
</evidence>
<dbReference type="InterPro" id="IPR036052">
    <property type="entry name" value="TrpB-like_PALP_sf"/>
</dbReference>
<comment type="caution">
    <text evidence="5">The sequence shown here is derived from an EMBL/GenBank/DDBJ whole genome shotgun (WGS) entry which is preliminary data.</text>
</comment>
<gene>
    <name evidence="5" type="ORF">V2K49_36260</name>
</gene>
<dbReference type="PANTHER" id="PTHR10314">
    <property type="entry name" value="CYSTATHIONINE BETA-SYNTHASE"/>
    <property type="match status" value="1"/>
</dbReference>
<dbReference type="CDD" id="cd01561">
    <property type="entry name" value="CBS_like"/>
    <property type="match status" value="1"/>
</dbReference>
<accession>A0ABD5JLN3</accession>
<feature type="region of interest" description="Disordered" evidence="3">
    <location>
        <begin position="369"/>
        <end position="441"/>
    </location>
</feature>
<name>A0ABD5JLN3_9ACTN</name>
<proteinExistence type="predicted"/>